<organism evidence="8 9">
    <name type="scientific">Saccharothrix xinjiangensis</name>
    <dbReference type="NCBI Taxonomy" id="204798"/>
    <lineage>
        <taxon>Bacteria</taxon>
        <taxon>Bacillati</taxon>
        <taxon>Actinomycetota</taxon>
        <taxon>Actinomycetes</taxon>
        <taxon>Pseudonocardiales</taxon>
        <taxon>Pseudonocardiaceae</taxon>
        <taxon>Saccharothrix</taxon>
    </lineage>
</organism>
<reference evidence="9" key="1">
    <citation type="journal article" date="2019" name="Int. J. Syst. Evol. Microbiol.">
        <title>The Global Catalogue of Microorganisms (GCM) 10K type strain sequencing project: providing services to taxonomists for standard genome sequencing and annotation.</title>
        <authorList>
            <consortium name="The Broad Institute Genomics Platform"/>
            <consortium name="The Broad Institute Genome Sequencing Center for Infectious Disease"/>
            <person name="Wu L."/>
            <person name="Ma J."/>
        </authorList>
    </citation>
    <scope>NUCLEOTIDE SEQUENCE [LARGE SCALE GENOMIC DNA]</scope>
    <source>
        <strain evidence="9">KCTC 12848</strain>
    </source>
</reference>
<evidence type="ECO:0000256" key="1">
    <source>
        <dbReference type="ARBA" id="ARBA00004141"/>
    </source>
</evidence>
<evidence type="ECO:0000313" key="8">
    <source>
        <dbReference type="EMBL" id="MFC5056969.1"/>
    </source>
</evidence>
<keyword evidence="4 6" id="KW-0472">Membrane</keyword>
<feature type="domain" description="Methylamine utilisation protein MauE" evidence="7">
    <location>
        <begin position="22"/>
        <end position="90"/>
    </location>
</feature>
<gene>
    <name evidence="8" type="ORF">ACFPFM_24880</name>
</gene>
<evidence type="ECO:0000256" key="3">
    <source>
        <dbReference type="ARBA" id="ARBA00022989"/>
    </source>
</evidence>
<comment type="caution">
    <text evidence="8">The sequence shown here is derived from an EMBL/GenBank/DDBJ whole genome shotgun (WGS) entry which is preliminary data.</text>
</comment>
<feature type="transmembrane region" description="Helical" evidence="6">
    <location>
        <begin position="30"/>
        <end position="53"/>
    </location>
</feature>
<evidence type="ECO:0000256" key="4">
    <source>
        <dbReference type="ARBA" id="ARBA00023136"/>
    </source>
</evidence>
<accession>A0ABV9Y6J0</accession>
<comment type="subcellular location">
    <subcellularLocation>
        <location evidence="1">Membrane</location>
        <topology evidence="1">Multi-pass membrane protein</topology>
    </subcellularLocation>
</comment>
<dbReference type="Pfam" id="PF07291">
    <property type="entry name" value="MauE"/>
    <property type="match status" value="1"/>
</dbReference>
<name>A0ABV9Y6J0_9PSEU</name>
<evidence type="ECO:0000256" key="5">
    <source>
        <dbReference type="SAM" id="MobiDB-lite"/>
    </source>
</evidence>
<dbReference type="EMBL" id="JBHSJB010000025">
    <property type="protein sequence ID" value="MFC5056969.1"/>
    <property type="molecule type" value="Genomic_DNA"/>
</dbReference>
<proteinExistence type="predicted"/>
<dbReference type="Proteomes" id="UP001595833">
    <property type="component" value="Unassembled WGS sequence"/>
</dbReference>
<dbReference type="InterPro" id="IPR009908">
    <property type="entry name" value="Methylamine_util_MauE"/>
</dbReference>
<feature type="region of interest" description="Disordered" evidence="5">
    <location>
        <begin position="123"/>
        <end position="150"/>
    </location>
</feature>
<keyword evidence="9" id="KW-1185">Reference proteome</keyword>
<feature type="compositionally biased region" description="Gly residues" evidence="5">
    <location>
        <begin position="126"/>
        <end position="137"/>
    </location>
</feature>
<sequence length="150" mass="15383">MFAVGGALLLVFAALGHLRGRRALAVLELVVAASVVVTPHAVAVLYAAFAVHLARLKKRRPGAPCGCFRGEGPVTWWTVGRAVAFAVGAAAEPAAPPLIALSGGFVLAMVGYLLPQVADLRRRPSGAGGTTDGGPGAFGTPNRRYRSSVQ</sequence>
<protein>
    <submittedName>
        <fullName evidence="8">MauE/DoxX family redox-associated membrane protein</fullName>
    </submittedName>
</protein>
<evidence type="ECO:0000259" key="7">
    <source>
        <dbReference type="Pfam" id="PF07291"/>
    </source>
</evidence>
<evidence type="ECO:0000256" key="2">
    <source>
        <dbReference type="ARBA" id="ARBA00022692"/>
    </source>
</evidence>
<evidence type="ECO:0000256" key="6">
    <source>
        <dbReference type="SAM" id="Phobius"/>
    </source>
</evidence>
<evidence type="ECO:0000313" key="9">
    <source>
        <dbReference type="Proteomes" id="UP001595833"/>
    </source>
</evidence>
<dbReference type="RefSeq" id="WP_344039136.1">
    <property type="nucleotide sequence ID" value="NZ_BAAAKE010000014.1"/>
</dbReference>
<keyword evidence="3 6" id="KW-1133">Transmembrane helix</keyword>
<keyword evidence="2 6" id="KW-0812">Transmembrane</keyword>